<dbReference type="RefSeq" id="WP_024699268.1">
    <property type="nucleotide sequence ID" value="NZ_JAKRWI010000042.1"/>
</dbReference>
<organism evidence="1 2">
    <name type="scientific">Vibrio parahaemolyticus</name>
    <dbReference type="NCBI Taxonomy" id="670"/>
    <lineage>
        <taxon>Bacteria</taxon>
        <taxon>Pseudomonadati</taxon>
        <taxon>Pseudomonadota</taxon>
        <taxon>Gammaproteobacteria</taxon>
        <taxon>Vibrionales</taxon>
        <taxon>Vibrionaceae</taxon>
        <taxon>Vibrio</taxon>
    </lineage>
</organism>
<dbReference type="OrthoDB" id="6455379at2"/>
<dbReference type="AlphaFoldDB" id="A0A227JHJ7"/>
<accession>A0A227JHJ7</accession>
<evidence type="ECO:0000313" key="1">
    <source>
        <dbReference type="EMBL" id="OXE34512.1"/>
    </source>
</evidence>
<evidence type="ECO:0000313" key="2">
    <source>
        <dbReference type="Proteomes" id="UP000214596"/>
    </source>
</evidence>
<dbReference type="Proteomes" id="UP000214596">
    <property type="component" value="Unassembled WGS sequence"/>
</dbReference>
<reference evidence="1 2" key="1">
    <citation type="journal article" date="2017" name="Appl. Environ. Microbiol.">
        <title>Parallel evolution of two clades of a major Atlantic endemic Vibrio parahaemolyticus pathogen lineage by independent acquisition of related pathogenicity islands.</title>
        <authorList>
            <person name="Xu F."/>
            <person name="Gonzalez-Escalona N."/>
            <person name="Drees K.P."/>
            <person name="Sebra R.P."/>
            <person name="Cooper V.S."/>
            <person name="Jones S.H."/>
            <person name="Whistler C.A."/>
        </authorList>
    </citation>
    <scope>NUCLEOTIDE SEQUENCE [LARGE SCALE GENOMIC DNA]</scope>
    <source>
        <strain evidence="1 2">MAVP-3</strain>
    </source>
</reference>
<sequence length="96" mass="11699">MKLNQIEQFLLRLEENEKFVFENCPDDRIFQLIPFFQLVHVLNLDEIIWFLISLEQSLKGKLVRSEGYLMITLSDKVYVEEDLRRFTIQLLEKMRF</sequence>
<proteinExistence type="predicted"/>
<dbReference type="STRING" id="670.ACZ92_02765"/>
<name>A0A227JHJ7_VIBPH</name>
<protein>
    <submittedName>
        <fullName evidence="1">Uncharacterized protein</fullName>
    </submittedName>
</protein>
<dbReference type="EMBL" id="NIXT01000048">
    <property type="protein sequence ID" value="OXE34512.1"/>
    <property type="molecule type" value="Genomic_DNA"/>
</dbReference>
<comment type="caution">
    <text evidence="1">The sequence shown here is derived from an EMBL/GenBank/DDBJ whole genome shotgun (WGS) entry which is preliminary data.</text>
</comment>
<gene>
    <name evidence="1" type="ORF">CA163_01945</name>
</gene>